<comment type="subcellular location">
    <subcellularLocation>
        <location evidence="1">Membrane</location>
        <topology evidence="1">Single-pass type I membrane protein</topology>
    </subcellularLocation>
</comment>
<dbReference type="OMA" id="TAGCWLQ"/>
<evidence type="ECO:0000256" key="6">
    <source>
        <dbReference type="ARBA" id="ARBA00023136"/>
    </source>
</evidence>
<dbReference type="GO" id="GO:0004896">
    <property type="term" value="F:cytokine receptor activity"/>
    <property type="evidence" value="ECO:0007669"/>
    <property type="project" value="TreeGrafter"/>
</dbReference>
<gene>
    <name evidence="13 14 15 16" type="primary">IL2RG</name>
</gene>
<evidence type="ECO:0000313" key="14">
    <source>
        <dbReference type="RefSeq" id="XP_025021068.1"/>
    </source>
</evidence>
<accession>A0A9F5MY48</accession>
<dbReference type="Gene3D" id="2.60.40.10">
    <property type="entry name" value="Immunoglobulins"/>
    <property type="match status" value="2"/>
</dbReference>
<comment type="similarity">
    <text evidence="2">Belongs to the type I cytokine receptor family. Type 5 subfamily.</text>
</comment>
<dbReference type="RefSeq" id="XP_007426094.2">
    <property type="nucleotide sequence ID" value="XM_007426032.3"/>
</dbReference>
<dbReference type="CTD" id="3561"/>
<evidence type="ECO:0000313" key="13">
    <source>
        <dbReference type="RefSeq" id="XP_007426094.2"/>
    </source>
</evidence>
<dbReference type="InterPro" id="IPR048648">
    <property type="entry name" value="CRLF2-like_D2"/>
</dbReference>
<keyword evidence="3 9" id="KW-0812">Transmembrane</keyword>
<organism evidence="12 14">
    <name type="scientific">Python bivittatus</name>
    <name type="common">Burmese python</name>
    <name type="synonym">Python molurus bivittatus</name>
    <dbReference type="NCBI Taxonomy" id="176946"/>
    <lineage>
        <taxon>Eukaryota</taxon>
        <taxon>Metazoa</taxon>
        <taxon>Chordata</taxon>
        <taxon>Craniata</taxon>
        <taxon>Vertebrata</taxon>
        <taxon>Euteleostomi</taxon>
        <taxon>Lepidosauria</taxon>
        <taxon>Squamata</taxon>
        <taxon>Bifurcata</taxon>
        <taxon>Unidentata</taxon>
        <taxon>Episquamata</taxon>
        <taxon>Toxicofera</taxon>
        <taxon>Serpentes</taxon>
        <taxon>Henophidia</taxon>
        <taxon>Pythonidae</taxon>
        <taxon>Python</taxon>
    </lineage>
</organism>
<evidence type="ECO:0000256" key="8">
    <source>
        <dbReference type="ARBA" id="ARBA00023180"/>
    </source>
</evidence>
<keyword evidence="8" id="KW-0325">Glycoprotein</keyword>
<protein>
    <submittedName>
        <fullName evidence="13 14">Cytokine receptor common subunit gamma isoform X1</fullName>
    </submittedName>
</protein>
<dbReference type="RefSeq" id="XP_025021070.1">
    <property type="nucleotide sequence ID" value="XM_025165302.1"/>
</dbReference>
<evidence type="ECO:0000313" key="12">
    <source>
        <dbReference type="Proteomes" id="UP000695026"/>
    </source>
</evidence>
<dbReference type="GeneID" id="103061889"/>
<dbReference type="InterPro" id="IPR015321">
    <property type="entry name" value="TypeI_recpt_CBD"/>
</dbReference>
<dbReference type="RefSeq" id="XP_025021068.1">
    <property type="nucleotide sequence ID" value="XM_025165300.1"/>
</dbReference>
<sequence>MRASGCLGVAFGLLLLLVDPGEPTAGSSQPKVECICHNGDYVICDWGSEQMPDTNYSFYFWYEGINDPVEECKDYTQMFGLNVACRFSKYKPFNHLRTYINGSQGRIIPTESLLLNDLVRPGPPFNLTFHNLSNHQLLLTWKSPYKRPMCLQHAVSYKSNKDTHWMEHHVNSMAFQIPSVDPEKLYTFYVKSKLHNNCASTKLWSQPSEFVLWGKEDASPLPLSPSLLSIVIPLGSFFVLLMLLLALVWMERVWVILMPRIPNPSKKFEDLFTAYQGNFSEWAGVSKDAVESFKPNYFENICSVTELLPSGGYLSVSSDVTVKTGGAPGLSADLVSKVHPDAAALTA</sequence>
<evidence type="ECO:0000256" key="7">
    <source>
        <dbReference type="ARBA" id="ARBA00023170"/>
    </source>
</evidence>
<evidence type="ECO:0000256" key="10">
    <source>
        <dbReference type="SAM" id="SignalP"/>
    </source>
</evidence>
<keyword evidence="6 9" id="KW-0472">Membrane</keyword>
<dbReference type="PROSITE" id="PS50853">
    <property type="entry name" value="FN3"/>
    <property type="match status" value="1"/>
</dbReference>
<dbReference type="GO" id="GO:0009897">
    <property type="term" value="C:external side of plasma membrane"/>
    <property type="evidence" value="ECO:0007669"/>
    <property type="project" value="TreeGrafter"/>
</dbReference>
<dbReference type="SUPFAM" id="SSF49265">
    <property type="entry name" value="Fibronectin type III"/>
    <property type="match status" value="2"/>
</dbReference>
<dbReference type="Pfam" id="PF09240">
    <property type="entry name" value="IL6Ra-bind"/>
    <property type="match status" value="1"/>
</dbReference>
<dbReference type="PANTHER" id="PTHR23037">
    <property type="entry name" value="CYTOKINE RECEPTOR"/>
    <property type="match status" value="1"/>
</dbReference>
<dbReference type="PANTHER" id="PTHR23037:SF47">
    <property type="entry name" value="INTERLEUKIN 2 RECEPTOR SUBUNIT GAMMA"/>
    <property type="match status" value="1"/>
</dbReference>
<dbReference type="InterPro" id="IPR013783">
    <property type="entry name" value="Ig-like_fold"/>
</dbReference>
<reference evidence="13 14" key="1">
    <citation type="submission" date="2025-04" db="UniProtKB">
        <authorList>
            <consortium name="RefSeq"/>
        </authorList>
    </citation>
    <scope>IDENTIFICATION</scope>
    <source>
        <tissue evidence="13 14">Liver</tissue>
    </source>
</reference>
<keyword evidence="7 13" id="KW-0675">Receptor</keyword>
<dbReference type="Proteomes" id="UP000695026">
    <property type="component" value="Unplaced"/>
</dbReference>
<dbReference type="SMART" id="SM00060">
    <property type="entry name" value="FN3"/>
    <property type="match status" value="1"/>
</dbReference>
<evidence type="ECO:0000313" key="15">
    <source>
        <dbReference type="RefSeq" id="XP_025021069.1"/>
    </source>
</evidence>
<feature type="chain" id="PRO_5044698383" evidence="10">
    <location>
        <begin position="21"/>
        <end position="347"/>
    </location>
</feature>
<evidence type="ECO:0000313" key="16">
    <source>
        <dbReference type="RefSeq" id="XP_025021070.1"/>
    </source>
</evidence>
<evidence type="ECO:0000256" key="3">
    <source>
        <dbReference type="ARBA" id="ARBA00022692"/>
    </source>
</evidence>
<dbReference type="AlphaFoldDB" id="A0A9F5MY48"/>
<dbReference type="Pfam" id="PF21605">
    <property type="entry name" value="CRLF2-like_D2"/>
    <property type="match status" value="1"/>
</dbReference>
<keyword evidence="12" id="KW-1185">Reference proteome</keyword>
<dbReference type="InterPro" id="IPR036116">
    <property type="entry name" value="FN3_sf"/>
</dbReference>
<dbReference type="InterPro" id="IPR003961">
    <property type="entry name" value="FN3_dom"/>
</dbReference>
<evidence type="ECO:0000256" key="2">
    <source>
        <dbReference type="ARBA" id="ARBA00008159"/>
    </source>
</evidence>
<dbReference type="RefSeq" id="XP_025021069.1">
    <property type="nucleotide sequence ID" value="XM_025165301.1"/>
</dbReference>
<keyword evidence="4 10" id="KW-0732">Signal</keyword>
<evidence type="ECO:0000259" key="11">
    <source>
        <dbReference type="PROSITE" id="PS50853"/>
    </source>
</evidence>
<feature type="transmembrane region" description="Helical" evidence="9">
    <location>
        <begin position="227"/>
        <end position="250"/>
    </location>
</feature>
<feature type="signal peptide" evidence="10">
    <location>
        <begin position="1"/>
        <end position="20"/>
    </location>
</feature>
<name>A0A9F5MY48_PYTBI</name>
<evidence type="ECO:0000256" key="5">
    <source>
        <dbReference type="ARBA" id="ARBA00022989"/>
    </source>
</evidence>
<evidence type="ECO:0000256" key="1">
    <source>
        <dbReference type="ARBA" id="ARBA00004479"/>
    </source>
</evidence>
<proteinExistence type="inferred from homology"/>
<feature type="domain" description="Fibronectin type-III" evidence="11">
    <location>
        <begin position="123"/>
        <end position="217"/>
    </location>
</feature>
<keyword evidence="5 9" id="KW-1133">Transmembrane helix</keyword>
<dbReference type="OrthoDB" id="8942047at2759"/>
<dbReference type="KEGG" id="pbi:103061889"/>
<evidence type="ECO:0000256" key="4">
    <source>
        <dbReference type="ARBA" id="ARBA00022729"/>
    </source>
</evidence>
<evidence type="ECO:0000256" key="9">
    <source>
        <dbReference type="SAM" id="Phobius"/>
    </source>
</evidence>
<dbReference type="CDD" id="cd00063">
    <property type="entry name" value="FN3"/>
    <property type="match status" value="1"/>
</dbReference>